<dbReference type="EMBL" id="CAFBNJ010000041">
    <property type="protein sequence ID" value="CAB4952966.1"/>
    <property type="molecule type" value="Genomic_DNA"/>
</dbReference>
<dbReference type="AlphaFoldDB" id="A0A6J7KAY9"/>
<accession>A0A6J7KAY9</accession>
<evidence type="ECO:0000313" key="3">
    <source>
        <dbReference type="EMBL" id="CAB5077484.1"/>
    </source>
</evidence>
<dbReference type="EMBL" id="CAFAAD010000027">
    <property type="protein sequence ID" value="CAB4787726.1"/>
    <property type="molecule type" value="Genomic_DNA"/>
</dbReference>
<dbReference type="EMBL" id="CAFBRD010000054">
    <property type="protein sequence ID" value="CAB5077484.1"/>
    <property type="molecule type" value="Genomic_DNA"/>
</dbReference>
<protein>
    <submittedName>
        <fullName evidence="2">Unannotated protein</fullName>
    </submittedName>
</protein>
<evidence type="ECO:0000313" key="2">
    <source>
        <dbReference type="EMBL" id="CAB4952966.1"/>
    </source>
</evidence>
<organism evidence="2">
    <name type="scientific">freshwater metagenome</name>
    <dbReference type="NCBI Taxonomy" id="449393"/>
    <lineage>
        <taxon>unclassified sequences</taxon>
        <taxon>metagenomes</taxon>
        <taxon>ecological metagenomes</taxon>
    </lineage>
</organism>
<evidence type="ECO:0000313" key="1">
    <source>
        <dbReference type="EMBL" id="CAB4787726.1"/>
    </source>
</evidence>
<proteinExistence type="predicted"/>
<sequence length="46" mass="5288">MLSGNNATSRRITTYVICEGHYDLSVEHSVVDQDRNAHEQHQRTDC</sequence>
<name>A0A6J7KAY9_9ZZZZ</name>
<reference evidence="2" key="1">
    <citation type="submission" date="2020-05" db="EMBL/GenBank/DDBJ databases">
        <authorList>
            <person name="Chiriac C."/>
            <person name="Salcher M."/>
            <person name="Ghai R."/>
            <person name="Kavagutti S V."/>
        </authorList>
    </citation>
    <scope>NUCLEOTIDE SEQUENCE</scope>
</reference>
<gene>
    <name evidence="1" type="ORF">UFOPK2969_00524</name>
    <name evidence="2" type="ORF">UFOPK3785_00954</name>
    <name evidence="3" type="ORF">UFOPK4371_01051</name>
</gene>